<dbReference type="Proteomes" id="UP001139447">
    <property type="component" value="Unassembled WGS sequence"/>
</dbReference>
<dbReference type="InterPro" id="IPR036922">
    <property type="entry name" value="Rieske_2Fe-2S_sf"/>
</dbReference>
<keyword evidence="2" id="KW-0479">Metal-binding</keyword>
<dbReference type="PROSITE" id="PS00570">
    <property type="entry name" value="RING_HYDROXYL_ALPHA"/>
    <property type="match status" value="1"/>
</dbReference>
<feature type="domain" description="Rieske" evidence="6">
    <location>
        <begin position="42"/>
        <end position="146"/>
    </location>
</feature>
<dbReference type="CDD" id="cd03479">
    <property type="entry name" value="Rieske_RO_Alpha_PhDO_like"/>
    <property type="match status" value="1"/>
</dbReference>
<protein>
    <submittedName>
        <fullName evidence="7">Rieske 2Fe-2S domain-containing protein</fullName>
    </submittedName>
</protein>
<dbReference type="EMBL" id="JALGBI010000001">
    <property type="protein sequence ID" value="MCJ0764416.1"/>
    <property type="molecule type" value="Genomic_DNA"/>
</dbReference>
<evidence type="ECO:0000313" key="8">
    <source>
        <dbReference type="Proteomes" id="UP001139447"/>
    </source>
</evidence>
<dbReference type="Gene3D" id="2.102.10.10">
    <property type="entry name" value="Rieske [2Fe-2S] iron-sulphur domain"/>
    <property type="match status" value="1"/>
</dbReference>
<proteinExistence type="predicted"/>
<dbReference type="Gene3D" id="3.90.380.10">
    <property type="entry name" value="Naphthalene 1,2-dioxygenase Alpha Subunit, Chain A, domain 1"/>
    <property type="match status" value="1"/>
</dbReference>
<keyword evidence="4" id="KW-0408">Iron</keyword>
<dbReference type="RefSeq" id="WP_243307053.1">
    <property type="nucleotide sequence ID" value="NZ_JALGBI010000001.1"/>
</dbReference>
<gene>
    <name evidence="7" type="ORF">MMF98_14460</name>
</gene>
<evidence type="ECO:0000259" key="6">
    <source>
        <dbReference type="PROSITE" id="PS51296"/>
    </source>
</evidence>
<dbReference type="InterPro" id="IPR015881">
    <property type="entry name" value="ARHD_Rieske_2Fe_2S"/>
</dbReference>
<dbReference type="GO" id="GO:0051537">
    <property type="term" value="F:2 iron, 2 sulfur cluster binding"/>
    <property type="evidence" value="ECO:0007669"/>
    <property type="project" value="UniProtKB-KW"/>
</dbReference>
<organism evidence="7 8">
    <name type="scientific">Variovorax terrae</name>
    <dbReference type="NCBI Taxonomy" id="2923278"/>
    <lineage>
        <taxon>Bacteria</taxon>
        <taxon>Pseudomonadati</taxon>
        <taxon>Pseudomonadota</taxon>
        <taxon>Betaproteobacteria</taxon>
        <taxon>Burkholderiales</taxon>
        <taxon>Comamonadaceae</taxon>
        <taxon>Variovorax</taxon>
    </lineage>
</organism>
<dbReference type="SUPFAM" id="SSF50022">
    <property type="entry name" value="ISP domain"/>
    <property type="match status" value="1"/>
</dbReference>
<keyword evidence="5" id="KW-0411">Iron-sulfur</keyword>
<evidence type="ECO:0000256" key="5">
    <source>
        <dbReference type="ARBA" id="ARBA00023014"/>
    </source>
</evidence>
<evidence type="ECO:0000256" key="3">
    <source>
        <dbReference type="ARBA" id="ARBA00023002"/>
    </source>
</evidence>
<dbReference type="PANTHER" id="PTHR21266:SF59">
    <property type="entry name" value="BLR4922 PROTEIN"/>
    <property type="match status" value="1"/>
</dbReference>
<evidence type="ECO:0000256" key="4">
    <source>
        <dbReference type="ARBA" id="ARBA00023004"/>
    </source>
</evidence>
<dbReference type="GO" id="GO:0016491">
    <property type="term" value="F:oxidoreductase activity"/>
    <property type="evidence" value="ECO:0007669"/>
    <property type="project" value="UniProtKB-KW"/>
</dbReference>
<dbReference type="SUPFAM" id="SSF55961">
    <property type="entry name" value="Bet v1-like"/>
    <property type="match status" value="1"/>
</dbReference>
<dbReference type="InterPro" id="IPR050584">
    <property type="entry name" value="Cholesterol_7-desaturase"/>
</dbReference>
<evidence type="ECO:0000256" key="2">
    <source>
        <dbReference type="ARBA" id="ARBA00022723"/>
    </source>
</evidence>
<evidence type="ECO:0000256" key="1">
    <source>
        <dbReference type="ARBA" id="ARBA00022714"/>
    </source>
</evidence>
<dbReference type="PROSITE" id="PS51296">
    <property type="entry name" value="RIESKE"/>
    <property type="match status" value="1"/>
</dbReference>
<dbReference type="Pfam" id="PF00355">
    <property type="entry name" value="Rieske"/>
    <property type="match status" value="1"/>
</dbReference>
<comment type="caution">
    <text evidence="7">The sequence shown here is derived from an EMBL/GenBank/DDBJ whole genome shotgun (WGS) entry which is preliminary data.</text>
</comment>
<evidence type="ECO:0000313" key="7">
    <source>
        <dbReference type="EMBL" id="MCJ0764416.1"/>
    </source>
</evidence>
<dbReference type="PANTHER" id="PTHR21266">
    <property type="entry name" value="IRON-SULFUR DOMAIN CONTAINING PROTEIN"/>
    <property type="match status" value="1"/>
</dbReference>
<dbReference type="GO" id="GO:0005506">
    <property type="term" value="F:iron ion binding"/>
    <property type="evidence" value="ECO:0007669"/>
    <property type="project" value="InterPro"/>
</dbReference>
<accession>A0A9X1VV68</accession>
<keyword evidence="1" id="KW-0001">2Fe-2S</keyword>
<dbReference type="AlphaFoldDB" id="A0A9X1VV68"/>
<reference evidence="7" key="1">
    <citation type="submission" date="2022-03" db="EMBL/GenBank/DDBJ databases">
        <authorList>
            <person name="Woo C.Y."/>
        </authorList>
    </citation>
    <scope>NUCLEOTIDE SEQUENCE</scope>
    <source>
        <strain evidence="7">CYS-02</strain>
    </source>
</reference>
<name>A0A9X1VV68_9BURK</name>
<keyword evidence="3" id="KW-0560">Oxidoreductase</keyword>
<keyword evidence="8" id="KW-1185">Reference proteome</keyword>
<dbReference type="InterPro" id="IPR017941">
    <property type="entry name" value="Rieske_2Fe-2S"/>
</dbReference>
<sequence>MTDWVPIDLSGMAYGRKPPTHDALLTEVGPGTPCGEFMRRYWHPVTLSERVTATPQNIRILGEDLIIFRDGKGRPGLLYPRCAHRGTSLFYGKVEAEGIRCCYHGWLFGVQGHCLDQPCEPGGGQHKDKVRQPWYPLQERYGMVWAYMGPPDRMPVLPRWDILEQVEPGYKLLVTHSSLYAGGDDDVELVPCNWLQEWENIMDPFHIPILHTSFSGVQFVPEMGVMPSVNWEYTGSGMQYTAYRKLDDGREMDRITVAMFPYVRIVPNVQLTEGPSGGVGWVVPVDDTNHRLCIIMKVPESVDRLPRSPNLRPWSKMTPEERQMYPGDWEAQVGQGPVTQHSEEHLATSDKGVAMLRRTLARQIKAVQDGQDPAGLIFDAAQDLVRVPAGNYFRKG</sequence>